<dbReference type="AlphaFoldDB" id="A0A4T0X6J8"/>
<dbReference type="Proteomes" id="UP000307173">
    <property type="component" value="Unassembled WGS sequence"/>
</dbReference>
<dbReference type="EMBL" id="SELW01000041">
    <property type="protein sequence ID" value="TID31146.1"/>
    <property type="molecule type" value="Genomic_DNA"/>
</dbReference>
<proteinExistence type="predicted"/>
<keyword evidence="2" id="KW-1185">Reference proteome</keyword>
<accession>A0A4T0X6J8</accession>
<protein>
    <submittedName>
        <fullName evidence="1">Uncharacterized protein</fullName>
    </submittedName>
</protein>
<dbReference type="OrthoDB" id="1865897at2759"/>
<comment type="caution">
    <text evidence="1">The sequence shown here is derived from an EMBL/GenBank/DDBJ whole genome shotgun (WGS) entry which is preliminary data.</text>
</comment>
<reference evidence="1 2" key="1">
    <citation type="journal article" date="2019" name="Front. Genet.">
        <title>Whole-Genome Sequencing of the Opportunistic Yeast Pathogen Candida inconspicua Uncovers Its Hybrid Origin.</title>
        <authorList>
            <person name="Mixao V."/>
            <person name="Hansen A.P."/>
            <person name="Saus E."/>
            <person name="Boekhout T."/>
            <person name="Lass-Florl C."/>
            <person name="Gabaldon T."/>
        </authorList>
    </citation>
    <scope>NUCLEOTIDE SEQUENCE [LARGE SCALE GENOMIC DNA]</scope>
    <source>
        <strain evidence="1 2">CBS 180</strain>
    </source>
</reference>
<evidence type="ECO:0000313" key="1">
    <source>
        <dbReference type="EMBL" id="TID31146.1"/>
    </source>
</evidence>
<sequence>MIRRRLVGSQLCRLQPFGISLKERPKFRNLHSSTSLVDSNDEIDKIFTPVGFSTSNLIQTYTRNLNNIEETRNISHSKIINHVKSINKFSQQNSNINSGSLAYIKSNDIFNCFGIVLDDYKLSLSSHVSQRILLPNGEVKNCYHDEIIFAIPDFITRESMLSILHDDPDIFSNQVKPIIETLNVFMLLMITTINTILSKDLIRTIYLKTAFTNYQSALHISTFANQMYNESKSLRNFLNITHNPFSYYTLMMSCQFLVYNDPIHFRKVEVKTPIFNTLNPLTQVTTSYFNNPIILSQNIENLYNQPNELIRKSYRGILERSDPFQIYNVWKTDENFKKLILLIKYAIIYPHSKLLKKLRNILPSKITISPKSLVDFLIELGIYEKGTNFILASGIYGLNSRDIDDISLMPNKMKDLQYSLYSDMKVEKIPLNLSRYNPFAPKLTEERVDFRKGYSEEFLDILNDVKSNIWENKGKSRSKLYKLTDQLAFSVEQITMTEYTFNFLVPIPNQAPNENISIQEPIRVTKNLSTFPKIPRLNNALRVNQPCIKITLTHNLIDSNSLTSPRIKVGLDVFRKIELIDDQWFENRNVPHFENSRKKLDCWLSMNKLFNLIQEKEKSRIRLGLLKTFGNSDEKDEVLKTFKRNFSDNLQQDEERKDRNFSYPKDKEWVLENLRFLIDECLARFCVEKKINIASRSLITNTNKSIDFRVFKKFKIFKWYADSYDTFNFQLSSNPGDLTAYVNCLQFLGKCRIIFNNWGKKQREYQPLGLEYYASFTRYEFIETHLNQWQLLRYLLVNSFEFIRDKENKKWDPRKLDVVTQDHYNKYLSQSEGYLELVNRMNRYEKLKEIEKEINEGTDFEIIRCIVMKISKEKKIGYWIDKNIEVEIDTEKNVSIGDRLLCSEVYLCDCISDVCIVR</sequence>
<dbReference type="STRING" id="52247.A0A4T0X6J8"/>
<organism evidence="1 2">
    <name type="scientific">Pichia inconspicua</name>
    <dbReference type="NCBI Taxonomy" id="52247"/>
    <lineage>
        <taxon>Eukaryota</taxon>
        <taxon>Fungi</taxon>
        <taxon>Dikarya</taxon>
        <taxon>Ascomycota</taxon>
        <taxon>Saccharomycotina</taxon>
        <taxon>Pichiomycetes</taxon>
        <taxon>Pichiales</taxon>
        <taxon>Pichiaceae</taxon>
        <taxon>Pichia</taxon>
    </lineage>
</organism>
<name>A0A4T0X6J8_9ASCO</name>
<gene>
    <name evidence="1" type="ORF">CANINC_000254</name>
</gene>
<evidence type="ECO:0000313" key="2">
    <source>
        <dbReference type="Proteomes" id="UP000307173"/>
    </source>
</evidence>